<evidence type="ECO:0000256" key="1">
    <source>
        <dbReference type="ARBA" id="ARBA00022692"/>
    </source>
</evidence>
<keyword evidence="7" id="KW-1185">Reference proteome</keyword>
<feature type="compositionally biased region" description="Polar residues" evidence="4">
    <location>
        <begin position="11"/>
        <end position="33"/>
    </location>
</feature>
<gene>
    <name evidence="6" type="ORF">KCU98_g18633</name>
</gene>
<dbReference type="SUPFAM" id="SSF90123">
    <property type="entry name" value="ABC transporter transmembrane region"/>
    <property type="match status" value="1"/>
</dbReference>
<proteinExistence type="predicted"/>
<evidence type="ECO:0000256" key="2">
    <source>
        <dbReference type="ARBA" id="ARBA00022989"/>
    </source>
</evidence>
<accession>A0A9P8F603</accession>
<keyword evidence="2 5" id="KW-1133">Transmembrane helix</keyword>
<reference evidence="6" key="1">
    <citation type="journal article" date="2021" name="J Fungi (Basel)">
        <title>Virulence traits and population genomics of the black yeast Aureobasidium melanogenum.</title>
        <authorList>
            <person name="Cernosa A."/>
            <person name="Sun X."/>
            <person name="Gostincar C."/>
            <person name="Fang C."/>
            <person name="Gunde-Cimerman N."/>
            <person name="Song Z."/>
        </authorList>
    </citation>
    <scope>NUCLEOTIDE SEQUENCE</scope>
    <source>
        <strain evidence="6">EXF-9298</strain>
    </source>
</reference>
<feature type="non-terminal residue" evidence="6">
    <location>
        <position position="189"/>
    </location>
</feature>
<evidence type="ECO:0000256" key="5">
    <source>
        <dbReference type="SAM" id="Phobius"/>
    </source>
</evidence>
<protein>
    <recommendedName>
        <fullName evidence="8">ABC transmembrane type-1 domain-containing protein</fullName>
    </recommendedName>
</protein>
<dbReference type="GO" id="GO:0016020">
    <property type="term" value="C:membrane"/>
    <property type="evidence" value="ECO:0007669"/>
    <property type="project" value="InterPro"/>
</dbReference>
<feature type="region of interest" description="Disordered" evidence="4">
    <location>
        <begin position="1"/>
        <end position="91"/>
    </location>
</feature>
<organism evidence="6 7">
    <name type="scientific">Aureobasidium melanogenum</name>
    <name type="common">Aureobasidium pullulans var. melanogenum</name>
    <dbReference type="NCBI Taxonomy" id="46634"/>
    <lineage>
        <taxon>Eukaryota</taxon>
        <taxon>Fungi</taxon>
        <taxon>Dikarya</taxon>
        <taxon>Ascomycota</taxon>
        <taxon>Pezizomycotina</taxon>
        <taxon>Dothideomycetes</taxon>
        <taxon>Dothideomycetidae</taxon>
        <taxon>Dothideales</taxon>
        <taxon>Saccotheciaceae</taxon>
        <taxon>Aureobasidium</taxon>
    </lineage>
</organism>
<feature type="compositionally biased region" description="Basic and acidic residues" evidence="4">
    <location>
        <begin position="1"/>
        <end position="10"/>
    </location>
</feature>
<evidence type="ECO:0000313" key="6">
    <source>
        <dbReference type="EMBL" id="KAG9943192.1"/>
    </source>
</evidence>
<feature type="transmembrane region" description="Helical" evidence="5">
    <location>
        <begin position="126"/>
        <end position="152"/>
    </location>
</feature>
<evidence type="ECO:0000313" key="7">
    <source>
        <dbReference type="Proteomes" id="UP000729357"/>
    </source>
</evidence>
<dbReference type="AlphaFoldDB" id="A0A9P8F603"/>
<dbReference type="Proteomes" id="UP000729357">
    <property type="component" value="Unassembled WGS sequence"/>
</dbReference>
<dbReference type="EMBL" id="JAHFXS010005047">
    <property type="protein sequence ID" value="KAG9943192.1"/>
    <property type="molecule type" value="Genomic_DNA"/>
</dbReference>
<reference evidence="6" key="2">
    <citation type="submission" date="2021-08" db="EMBL/GenBank/DDBJ databases">
        <authorList>
            <person name="Gostincar C."/>
            <person name="Sun X."/>
            <person name="Song Z."/>
            <person name="Gunde-Cimerman N."/>
        </authorList>
    </citation>
    <scope>NUCLEOTIDE SEQUENCE</scope>
    <source>
        <strain evidence="6">EXF-9298</strain>
    </source>
</reference>
<dbReference type="InterPro" id="IPR036640">
    <property type="entry name" value="ABC1_TM_sf"/>
</dbReference>
<sequence>MDPVDDRHNGSDASSSGDTVNVEVTNYEKTQLGQAPLPLAPAPAPAVPINEKEQQSKDKKKQKSKDKKNKKSKDEKTDKDSDDEGDDPFAHLPEHEKAVLKRQLDIPAVKVTYFMLFRYATTNDKILIVISAIASIIGGALLPLMTIVFGGLTTTFKDFFQHETTKAHFNHELSRFSLYFLYLAIGEFV</sequence>
<keyword evidence="3 5" id="KW-0472">Membrane</keyword>
<evidence type="ECO:0008006" key="8">
    <source>
        <dbReference type="Google" id="ProtNLM"/>
    </source>
</evidence>
<feature type="compositionally biased region" description="Basic residues" evidence="4">
    <location>
        <begin position="58"/>
        <end position="71"/>
    </location>
</feature>
<dbReference type="Gene3D" id="1.20.1560.10">
    <property type="entry name" value="ABC transporter type 1, transmembrane domain"/>
    <property type="match status" value="1"/>
</dbReference>
<evidence type="ECO:0000256" key="3">
    <source>
        <dbReference type="ARBA" id="ARBA00023136"/>
    </source>
</evidence>
<name>A0A9P8F603_AURME</name>
<keyword evidence="1 5" id="KW-0812">Transmembrane</keyword>
<evidence type="ECO:0000256" key="4">
    <source>
        <dbReference type="SAM" id="MobiDB-lite"/>
    </source>
</evidence>
<dbReference type="GO" id="GO:0005524">
    <property type="term" value="F:ATP binding"/>
    <property type="evidence" value="ECO:0007669"/>
    <property type="project" value="InterPro"/>
</dbReference>
<comment type="caution">
    <text evidence="6">The sequence shown here is derived from an EMBL/GenBank/DDBJ whole genome shotgun (WGS) entry which is preliminary data.</text>
</comment>